<dbReference type="InterPro" id="IPR014015">
    <property type="entry name" value="Helicase_SF3_DNA-vir"/>
</dbReference>
<organism evidence="5 6">
    <name type="scientific">Lysinibacillus xylanilyticus</name>
    <dbReference type="NCBI Taxonomy" id="582475"/>
    <lineage>
        <taxon>Bacteria</taxon>
        <taxon>Bacillati</taxon>
        <taxon>Bacillota</taxon>
        <taxon>Bacilli</taxon>
        <taxon>Bacillales</taxon>
        <taxon>Bacillaceae</taxon>
        <taxon>Lysinibacillus</taxon>
    </lineage>
</organism>
<keyword evidence="3" id="KW-0067">ATP-binding</keyword>
<dbReference type="Proteomes" id="UP000232101">
    <property type="component" value="Unassembled WGS sequence"/>
</dbReference>
<dbReference type="PANTHER" id="PTHR35372:SF2">
    <property type="entry name" value="SF3 HELICASE DOMAIN-CONTAINING PROTEIN"/>
    <property type="match status" value="1"/>
</dbReference>
<name>A0A2M9QAQ3_9BACI</name>
<gene>
    <name evidence="5" type="ORF">CWD94_03730</name>
</gene>
<dbReference type="PANTHER" id="PTHR35372">
    <property type="entry name" value="ATP BINDING PROTEIN-RELATED"/>
    <property type="match status" value="1"/>
</dbReference>
<dbReference type="GO" id="GO:0016787">
    <property type="term" value="F:hydrolase activity"/>
    <property type="evidence" value="ECO:0007669"/>
    <property type="project" value="UniProtKB-KW"/>
</dbReference>
<dbReference type="InterPro" id="IPR006500">
    <property type="entry name" value="Helicase_put_C_phage/plasmid"/>
</dbReference>
<dbReference type="Pfam" id="PF22763">
    <property type="entry name" value="NrS1-1_pol-like_HBD"/>
    <property type="match status" value="1"/>
</dbReference>
<accession>A0A2M9QAQ3</accession>
<dbReference type="SMART" id="SM00885">
    <property type="entry name" value="D5_N"/>
    <property type="match status" value="1"/>
</dbReference>
<dbReference type="PROSITE" id="PS51206">
    <property type="entry name" value="SF3_HELICASE_1"/>
    <property type="match status" value="1"/>
</dbReference>
<protein>
    <submittedName>
        <fullName evidence="5">DNA primase</fullName>
    </submittedName>
</protein>
<dbReference type="GO" id="GO:0005524">
    <property type="term" value="F:ATP binding"/>
    <property type="evidence" value="ECO:0007669"/>
    <property type="project" value="UniProtKB-KW"/>
</dbReference>
<proteinExistence type="predicted"/>
<evidence type="ECO:0000256" key="2">
    <source>
        <dbReference type="ARBA" id="ARBA00022801"/>
    </source>
</evidence>
<dbReference type="InterPro" id="IPR014818">
    <property type="entry name" value="Phage/plasmid_primase_P4_C"/>
</dbReference>
<dbReference type="RefSeq" id="WP_100542087.1">
    <property type="nucleotide sequence ID" value="NZ_PHQY01000321.1"/>
</dbReference>
<dbReference type="InterPro" id="IPR051620">
    <property type="entry name" value="ORF904-like_C"/>
</dbReference>
<dbReference type="Pfam" id="PF08706">
    <property type="entry name" value="D5_N"/>
    <property type="match status" value="1"/>
</dbReference>
<dbReference type="AlphaFoldDB" id="A0A2M9QAQ3"/>
<dbReference type="NCBIfam" id="TIGR01613">
    <property type="entry name" value="primase_Cterm"/>
    <property type="match status" value="1"/>
</dbReference>
<keyword evidence="1" id="KW-0547">Nucleotide-binding</keyword>
<sequence length="764" mass="87500">MAITDKDQITLVNEDGIPEELKSRRQWVLWRAIYNNETSKFDKLPFQIDGSPASSTDLATWNDFEIVLQIYNEGDSKGNQYDGIGFVLSSLDPYLVVDIDDLEDVDNLDELASEITAMSFAELSPSKKGVHVWFKAKHKKERHKNKDVKTGYEVYETSRYMTVTGESINNLPINNGSPQLDNFLDKVLKREKPVNPQINNGQTGKAALPEGEIIKCALASKNSERFMKFMFGGWEQSYGSQSEADMAFANDLAFWCNRDFQMCDSIFRKSSLMREKFDRQQNEVTYGIELLTKAIEECEKTFTLDEKPQKQFEWFTKNANGTTSFLHHILGKKIIGEYSIVRYPNFNGDLYYYHKKRGIYEQDPSGKAIKGIIRHYDETLKNNQINEVLRFIEETCSIVKEVNSDFIAVGNGLINFKEKKLEPFTPKYFVLQKVPTNYDPAAYNEFIDNTLTKVTENHIPSIENIKEMFACILYPGILVPKLWYLYGKSASNGKSSLINMIHQTFNSEGGNISAISPHKLSTNNFSSAAIYGKLSNIVDDNPDFQIEDSGDLKTIITGGLVQAEKKGKDSMTVIITATMIVASNHLPRFAEQGNAINRRLWILQFNHNFSKDVDCLSDIETQRIISSQSAREYVLKLAVDKLFEMLNNPSPDKLTPNEKCQEILATFVEQNDPWLDYFAEFDVNYFEENTGETVIKEYQNWCRDNMQTPLINSKFKELVSTRLNMEWKDKRVIINGVSKVKKGFKLKAQQESQQNETFFKLANP</sequence>
<keyword evidence="2" id="KW-0378">Hydrolase</keyword>
<feature type="domain" description="SF3 helicase" evidence="4">
    <location>
        <begin position="460"/>
        <end position="618"/>
    </location>
</feature>
<dbReference type="EMBL" id="PHQY01000321">
    <property type="protein sequence ID" value="PJO45146.1"/>
    <property type="molecule type" value="Genomic_DNA"/>
</dbReference>
<dbReference type="InterPro" id="IPR027417">
    <property type="entry name" value="P-loop_NTPase"/>
</dbReference>
<evidence type="ECO:0000256" key="1">
    <source>
        <dbReference type="ARBA" id="ARBA00022741"/>
    </source>
</evidence>
<dbReference type="SUPFAM" id="SSF52540">
    <property type="entry name" value="P-loop containing nucleoside triphosphate hydrolases"/>
    <property type="match status" value="1"/>
</dbReference>
<dbReference type="Gene3D" id="3.40.50.300">
    <property type="entry name" value="P-loop containing nucleotide triphosphate hydrolases"/>
    <property type="match status" value="1"/>
</dbReference>
<evidence type="ECO:0000256" key="3">
    <source>
        <dbReference type="ARBA" id="ARBA00022840"/>
    </source>
</evidence>
<dbReference type="InterPro" id="IPR045455">
    <property type="entry name" value="NrS-1_pol-like_helicase"/>
</dbReference>
<dbReference type="InterPro" id="IPR054468">
    <property type="entry name" value="NrSPol-like_HBD"/>
</dbReference>
<evidence type="ECO:0000313" key="6">
    <source>
        <dbReference type="Proteomes" id="UP000232101"/>
    </source>
</evidence>
<reference evidence="5 6" key="1">
    <citation type="submission" date="2017-11" db="EMBL/GenBank/DDBJ databases">
        <title>Bacterial isolate from king chilli rhizosphere.</title>
        <authorList>
            <person name="Takhelmayum P."/>
            <person name="Sarangthem I."/>
        </authorList>
    </citation>
    <scope>NUCLEOTIDE SEQUENCE [LARGE SCALE GENOMIC DNA]</scope>
    <source>
        <strain evidence="6">t26</strain>
    </source>
</reference>
<evidence type="ECO:0000259" key="4">
    <source>
        <dbReference type="PROSITE" id="PS51206"/>
    </source>
</evidence>
<dbReference type="Pfam" id="PF19263">
    <property type="entry name" value="DUF5906"/>
    <property type="match status" value="1"/>
</dbReference>
<evidence type="ECO:0000313" key="5">
    <source>
        <dbReference type="EMBL" id="PJO45146.1"/>
    </source>
</evidence>
<comment type="caution">
    <text evidence="5">The sequence shown here is derived from an EMBL/GenBank/DDBJ whole genome shotgun (WGS) entry which is preliminary data.</text>
</comment>